<evidence type="ECO:0000313" key="16">
    <source>
        <dbReference type="Proteomes" id="UP000319148"/>
    </source>
</evidence>
<gene>
    <name evidence="15" type="ORF">FIV46_11430</name>
</gene>
<dbReference type="InterPro" id="IPR004299">
    <property type="entry name" value="MBOAT_fam"/>
</dbReference>
<evidence type="ECO:0000256" key="11">
    <source>
        <dbReference type="ARBA" id="ARBA00023315"/>
    </source>
</evidence>
<evidence type="ECO:0000256" key="1">
    <source>
        <dbReference type="ARBA" id="ARBA00004651"/>
    </source>
</evidence>
<feature type="transmembrane region" description="Helical" evidence="14">
    <location>
        <begin position="439"/>
        <end position="457"/>
    </location>
</feature>
<feature type="transmembrane region" description="Helical" evidence="14">
    <location>
        <begin position="119"/>
        <end position="137"/>
    </location>
</feature>
<keyword evidence="7 14" id="KW-0812">Transmembrane</keyword>
<evidence type="ECO:0000256" key="12">
    <source>
        <dbReference type="ARBA" id="ARBA00031030"/>
    </source>
</evidence>
<accession>A0A501PH42</accession>
<evidence type="ECO:0000256" key="10">
    <source>
        <dbReference type="ARBA" id="ARBA00023136"/>
    </source>
</evidence>
<dbReference type="OrthoDB" id="139172at2"/>
<keyword evidence="5 13" id="KW-1003">Cell membrane</keyword>
<organism evidence="15 16">
    <name type="scientific">Emcibacter nanhaiensis</name>
    <dbReference type="NCBI Taxonomy" id="1505037"/>
    <lineage>
        <taxon>Bacteria</taxon>
        <taxon>Pseudomonadati</taxon>
        <taxon>Pseudomonadota</taxon>
        <taxon>Alphaproteobacteria</taxon>
        <taxon>Emcibacterales</taxon>
        <taxon>Emcibacteraceae</taxon>
        <taxon>Emcibacter</taxon>
    </lineage>
</organism>
<evidence type="ECO:0000256" key="7">
    <source>
        <dbReference type="ARBA" id="ARBA00022692"/>
    </source>
</evidence>
<feature type="transmembrane region" description="Helical" evidence="14">
    <location>
        <begin position="30"/>
        <end position="46"/>
    </location>
</feature>
<dbReference type="AlphaFoldDB" id="A0A501PH42"/>
<evidence type="ECO:0000256" key="6">
    <source>
        <dbReference type="ARBA" id="ARBA00022679"/>
    </source>
</evidence>
<evidence type="ECO:0000313" key="15">
    <source>
        <dbReference type="EMBL" id="TPD59398.1"/>
    </source>
</evidence>
<evidence type="ECO:0000256" key="2">
    <source>
        <dbReference type="ARBA" id="ARBA00005182"/>
    </source>
</evidence>
<evidence type="ECO:0000256" key="3">
    <source>
        <dbReference type="ARBA" id="ARBA00010323"/>
    </source>
</evidence>
<dbReference type="PIRSF" id="PIRSF016636">
    <property type="entry name" value="AlgI_DltB"/>
    <property type="match status" value="1"/>
</dbReference>
<dbReference type="PANTHER" id="PTHR13285">
    <property type="entry name" value="ACYLTRANSFERASE"/>
    <property type="match status" value="1"/>
</dbReference>
<dbReference type="GO" id="GO:0016746">
    <property type="term" value="F:acyltransferase activity"/>
    <property type="evidence" value="ECO:0007669"/>
    <property type="project" value="UniProtKB-KW"/>
</dbReference>
<feature type="transmembrane region" description="Helical" evidence="14">
    <location>
        <begin position="189"/>
        <end position="207"/>
    </location>
</feature>
<feature type="transmembrane region" description="Helical" evidence="14">
    <location>
        <begin position="399"/>
        <end position="419"/>
    </location>
</feature>
<evidence type="ECO:0000256" key="4">
    <source>
        <dbReference type="ARBA" id="ARBA00016084"/>
    </source>
</evidence>
<reference evidence="16" key="1">
    <citation type="submission" date="2019-06" db="EMBL/GenBank/DDBJ databases">
        <title>The complete genome of Emcibacter congregatus ZYLT.</title>
        <authorList>
            <person name="Zhao Z."/>
        </authorList>
    </citation>
    <scope>NUCLEOTIDE SEQUENCE [LARGE SCALE GENOMIC DNA]</scope>
    <source>
        <strain evidence="16">MCCC 1A06723</strain>
    </source>
</reference>
<keyword evidence="9 14" id="KW-1133">Transmembrane helix</keyword>
<comment type="similarity">
    <text evidence="3 13">Belongs to the membrane-bound acyltransferase family.</text>
</comment>
<evidence type="ECO:0000256" key="8">
    <source>
        <dbReference type="ARBA" id="ARBA00022841"/>
    </source>
</evidence>
<dbReference type="RefSeq" id="WP_139941061.1">
    <property type="nucleotide sequence ID" value="NZ_JBHSYP010000006.1"/>
</dbReference>
<keyword evidence="10 13" id="KW-0472">Membrane</keyword>
<keyword evidence="16" id="KW-1185">Reference proteome</keyword>
<dbReference type="PANTHER" id="PTHR13285:SF23">
    <property type="entry name" value="TEICHOIC ACID D-ALANYLTRANSFERASE"/>
    <property type="match status" value="1"/>
</dbReference>
<protein>
    <recommendedName>
        <fullName evidence="4">Probable alginate O-acetylase AlgI</fullName>
    </recommendedName>
    <alternativeName>
        <fullName evidence="12">Alginate biosynthesis protein AlgI</fullName>
    </alternativeName>
</protein>
<feature type="transmembrane region" description="Helical" evidence="14">
    <location>
        <begin position="52"/>
        <end position="69"/>
    </location>
</feature>
<evidence type="ECO:0000256" key="14">
    <source>
        <dbReference type="SAM" id="Phobius"/>
    </source>
</evidence>
<feature type="transmembrane region" description="Helical" evidence="14">
    <location>
        <begin position="313"/>
        <end position="346"/>
    </location>
</feature>
<evidence type="ECO:0000256" key="9">
    <source>
        <dbReference type="ARBA" id="ARBA00022989"/>
    </source>
</evidence>
<dbReference type="GO" id="GO:0042121">
    <property type="term" value="P:alginic acid biosynthetic process"/>
    <property type="evidence" value="ECO:0007669"/>
    <property type="project" value="UniProtKB-KW"/>
</dbReference>
<feature type="transmembrane region" description="Helical" evidence="14">
    <location>
        <begin position="81"/>
        <end position="99"/>
    </location>
</feature>
<sequence>MLFNSYEFIFAFLPVTVALFFLISRFDHEKAIGVLVLASLFFYGWWNPKYLFLIILSMGINYGVGRLLGNGDKEGLSRKTILTLGIVFNLGLLGYYKYAGFFVSNVAALTGLDWQIGTIVLPLAISFFTFQQIAYLVDAYEGITKEYKFLHYALFVTFFPQLIAGPIVHHKEMLPQFMQDEKMRLRLDNITIGLMIFSIGLFKKAVLADGVAVYATPVFKAAGSGAELGFFEAWGGALAYTLQLYFDFSGYSDMAIGAARLFGIRLPLNFHSPYKALSIVEFWRRWHMTLSRFLRDYVYIPLGGNRKGKARRYVNLSATMLLGGLWHGAGWTFVIWGALHGLYLVINHGWHFVQSKLGLEGLNKSFLWRGLAWALTFLAVVLGWVFFRAEDFDTATTMLAGMSGANGISIPNGIAVHLGPLQQLLSGLGIDFTLGGGSSFVWTWTWIIVLLPAALLLPNTQQIMDRFGPAYNRVTDQVAYTLASDSLLMRRIRFRPSLGWAAICALMTVTGLLALSQISEFLYFQF</sequence>
<name>A0A501PH42_9PROT</name>
<dbReference type="EMBL" id="VFIY01000014">
    <property type="protein sequence ID" value="TPD59398.1"/>
    <property type="molecule type" value="Genomic_DNA"/>
</dbReference>
<comment type="pathway">
    <text evidence="2">Glycan biosynthesis; alginate biosynthesis.</text>
</comment>
<feature type="transmembrane region" description="Helical" evidence="14">
    <location>
        <begin position="498"/>
        <end position="518"/>
    </location>
</feature>
<dbReference type="InterPro" id="IPR051085">
    <property type="entry name" value="MB_O-acyltransferase"/>
</dbReference>
<comment type="caution">
    <text evidence="15">The sequence shown here is derived from an EMBL/GenBank/DDBJ whole genome shotgun (WGS) entry which is preliminary data.</text>
</comment>
<dbReference type="InterPro" id="IPR024194">
    <property type="entry name" value="Ac/AlaTfrase_AlgI/DltB"/>
</dbReference>
<keyword evidence="6 13" id="KW-0808">Transferase</keyword>
<feature type="transmembrane region" description="Helical" evidence="14">
    <location>
        <begin position="6"/>
        <end position="23"/>
    </location>
</feature>
<keyword evidence="8" id="KW-0016">Alginate biosynthesis</keyword>
<proteinExistence type="inferred from homology"/>
<feature type="transmembrane region" description="Helical" evidence="14">
    <location>
        <begin position="149"/>
        <end position="169"/>
    </location>
</feature>
<evidence type="ECO:0000256" key="5">
    <source>
        <dbReference type="ARBA" id="ARBA00022475"/>
    </source>
</evidence>
<dbReference type="Proteomes" id="UP000319148">
    <property type="component" value="Unassembled WGS sequence"/>
</dbReference>
<dbReference type="GO" id="GO:0005886">
    <property type="term" value="C:plasma membrane"/>
    <property type="evidence" value="ECO:0007669"/>
    <property type="project" value="UniProtKB-SubCell"/>
</dbReference>
<comment type="subcellular location">
    <subcellularLocation>
        <location evidence="1">Cell membrane</location>
        <topology evidence="1">Multi-pass membrane protein</topology>
    </subcellularLocation>
</comment>
<dbReference type="InterPro" id="IPR028362">
    <property type="entry name" value="AlgI"/>
</dbReference>
<feature type="transmembrane region" description="Helical" evidence="14">
    <location>
        <begin position="366"/>
        <end position="387"/>
    </location>
</feature>
<dbReference type="PIRSF" id="PIRSF500217">
    <property type="entry name" value="AlgI"/>
    <property type="match status" value="1"/>
</dbReference>
<dbReference type="Pfam" id="PF03062">
    <property type="entry name" value="MBOAT"/>
    <property type="match status" value="1"/>
</dbReference>
<keyword evidence="11 13" id="KW-0012">Acyltransferase</keyword>
<evidence type="ECO:0000256" key="13">
    <source>
        <dbReference type="PIRNR" id="PIRNR016636"/>
    </source>
</evidence>